<dbReference type="AlphaFoldDB" id="A0A074LF72"/>
<feature type="domain" description="AB hydrolase-1" evidence="2">
    <location>
        <begin position="83"/>
        <end position="197"/>
    </location>
</feature>
<dbReference type="InterPro" id="IPR000073">
    <property type="entry name" value="AB_hydrolase_1"/>
</dbReference>
<dbReference type="SUPFAM" id="SSF53474">
    <property type="entry name" value="alpha/beta-Hydrolases"/>
    <property type="match status" value="1"/>
</dbReference>
<keyword evidence="1" id="KW-0472">Membrane</keyword>
<gene>
    <name evidence="3" type="ORF">EL17_16990</name>
</gene>
<dbReference type="EMBL" id="JMIH01000024">
    <property type="protein sequence ID" value="KEO72437.1"/>
    <property type="molecule type" value="Genomic_DNA"/>
</dbReference>
<comment type="caution">
    <text evidence="3">The sequence shown here is derived from an EMBL/GenBank/DDBJ whole genome shotgun (WGS) entry which is preliminary data.</text>
</comment>
<dbReference type="GO" id="GO:0016787">
    <property type="term" value="F:hydrolase activity"/>
    <property type="evidence" value="ECO:0007669"/>
    <property type="project" value="UniProtKB-KW"/>
</dbReference>
<evidence type="ECO:0000259" key="2">
    <source>
        <dbReference type="Pfam" id="PF12697"/>
    </source>
</evidence>
<keyword evidence="1" id="KW-0812">Transmembrane</keyword>
<reference evidence="3 4" key="1">
    <citation type="submission" date="2014-04" db="EMBL/GenBank/DDBJ databases">
        <title>Characterization and application of a salt tolerant electro-active bacterium.</title>
        <authorList>
            <person name="Yang L."/>
            <person name="Wei S."/>
            <person name="Tay Q.X.M."/>
        </authorList>
    </citation>
    <scope>NUCLEOTIDE SEQUENCE [LARGE SCALE GENOMIC DNA]</scope>
    <source>
        <strain evidence="3 4">LY1</strain>
    </source>
</reference>
<evidence type="ECO:0000313" key="4">
    <source>
        <dbReference type="Proteomes" id="UP000027821"/>
    </source>
</evidence>
<proteinExistence type="predicted"/>
<evidence type="ECO:0000256" key="1">
    <source>
        <dbReference type="SAM" id="Phobius"/>
    </source>
</evidence>
<dbReference type="Proteomes" id="UP000027821">
    <property type="component" value="Unassembled WGS sequence"/>
</dbReference>
<dbReference type="Gene3D" id="3.40.50.1820">
    <property type="entry name" value="alpha/beta hydrolase"/>
    <property type="match status" value="1"/>
</dbReference>
<name>A0A074LF72_9BACT</name>
<dbReference type="Pfam" id="PF12697">
    <property type="entry name" value="Abhydrolase_6"/>
    <property type="match status" value="1"/>
</dbReference>
<sequence>MLKKIGIVSMVIAILLAIGYMLGPRERTADLAGEYPEVPFNLTELENYVRLREDTVRGLKPDNEAKIVWLDSLNKQKTEYAFVYIHGFGASEKEGHPIHRELAQYYGANLYLARLPEHGIKREDALKHLTAQDLADSAREAFSIGKSLGEKVVIIGTSMGGALSLMLASEQADIAAIVLYSPAIRDFGGRLDLFFNPWIKNIMENYYTDNGVVRIPREGDMAKYWMEEQHVNGFTSLAVLLKSKMTPETFSKITQPLFMGYYYEDDEHQDFVVSVPAMLEMFESIETPEHLKMKMSFEQADNHVIGSQITSEEWENVLEATKYFLSNTVGITVPIEQIILTD</sequence>
<organism evidence="3 4">
    <name type="scientific">Anditalea andensis</name>
    <dbReference type="NCBI Taxonomy" id="1048983"/>
    <lineage>
        <taxon>Bacteria</taxon>
        <taxon>Pseudomonadati</taxon>
        <taxon>Bacteroidota</taxon>
        <taxon>Cytophagia</taxon>
        <taxon>Cytophagales</taxon>
        <taxon>Cytophagaceae</taxon>
        <taxon>Anditalea</taxon>
    </lineage>
</organism>
<accession>A0A074LF72</accession>
<dbReference type="RefSeq" id="WP_035077649.1">
    <property type="nucleotide sequence ID" value="NZ_JMIH01000024.1"/>
</dbReference>
<dbReference type="InterPro" id="IPR029058">
    <property type="entry name" value="AB_hydrolase_fold"/>
</dbReference>
<dbReference type="STRING" id="1048983.EL17_16990"/>
<feature type="transmembrane region" description="Helical" evidence="1">
    <location>
        <begin position="6"/>
        <end position="23"/>
    </location>
</feature>
<evidence type="ECO:0000313" key="3">
    <source>
        <dbReference type="EMBL" id="KEO72437.1"/>
    </source>
</evidence>
<keyword evidence="3" id="KW-0378">Hydrolase</keyword>
<dbReference type="OrthoDB" id="5416147at2"/>
<keyword evidence="4" id="KW-1185">Reference proteome</keyword>
<keyword evidence="1" id="KW-1133">Transmembrane helix</keyword>
<protein>
    <submittedName>
        <fullName evidence="3">Alpha/beta hydrolase</fullName>
    </submittedName>
</protein>
<dbReference type="eggNOG" id="COG1073">
    <property type="taxonomic scope" value="Bacteria"/>
</dbReference>